<protein>
    <submittedName>
        <fullName evidence="1">Uncharacterized protein</fullName>
    </submittedName>
</protein>
<dbReference type="EMBL" id="JAUEPU010000040">
    <property type="protein sequence ID" value="KAK0488250.1"/>
    <property type="molecule type" value="Genomic_DNA"/>
</dbReference>
<dbReference type="Proteomes" id="UP001175228">
    <property type="component" value="Unassembled WGS sequence"/>
</dbReference>
<name>A0AA39UQB3_9AGAR</name>
<sequence>MATVTNQSLQGDNTQLCDELTKLSALIQDVSNYADKILNDVGVGKDAAEAQEIHNCMQEVERWLEDILCGALEGLHESSFCGAQ</sequence>
<organism evidence="1 2">
    <name type="scientific">Armillaria luteobubalina</name>
    <dbReference type="NCBI Taxonomy" id="153913"/>
    <lineage>
        <taxon>Eukaryota</taxon>
        <taxon>Fungi</taxon>
        <taxon>Dikarya</taxon>
        <taxon>Basidiomycota</taxon>
        <taxon>Agaricomycotina</taxon>
        <taxon>Agaricomycetes</taxon>
        <taxon>Agaricomycetidae</taxon>
        <taxon>Agaricales</taxon>
        <taxon>Marasmiineae</taxon>
        <taxon>Physalacriaceae</taxon>
        <taxon>Armillaria</taxon>
    </lineage>
</organism>
<dbReference type="AlphaFoldDB" id="A0AA39UQB3"/>
<evidence type="ECO:0000313" key="2">
    <source>
        <dbReference type="Proteomes" id="UP001175228"/>
    </source>
</evidence>
<proteinExistence type="predicted"/>
<reference evidence="1" key="1">
    <citation type="submission" date="2023-06" db="EMBL/GenBank/DDBJ databases">
        <authorList>
            <consortium name="Lawrence Berkeley National Laboratory"/>
            <person name="Ahrendt S."/>
            <person name="Sahu N."/>
            <person name="Indic B."/>
            <person name="Wong-Bajracharya J."/>
            <person name="Merenyi Z."/>
            <person name="Ke H.-M."/>
            <person name="Monk M."/>
            <person name="Kocsube S."/>
            <person name="Drula E."/>
            <person name="Lipzen A."/>
            <person name="Balint B."/>
            <person name="Henrissat B."/>
            <person name="Andreopoulos B."/>
            <person name="Martin F.M."/>
            <person name="Harder C.B."/>
            <person name="Rigling D."/>
            <person name="Ford K.L."/>
            <person name="Foster G.D."/>
            <person name="Pangilinan J."/>
            <person name="Papanicolaou A."/>
            <person name="Barry K."/>
            <person name="LaButti K."/>
            <person name="Viragh M."/>
            <person name="Koriabine M."/>
            <person name="Yan M."/>
            <person name="Riley R."/>
            <person name="Champramary S."/>
            <person name="Plett K.L."/>
            <person name="Tsai I.J."/>
            <person name="Slot J."/>
            <person name="Sipos G."/>
            <person name="Plett J."/>
            <person name="Nagy L.G."/>
            <person name="Grigoriev I.V."/>
        </authorList>
    </citation>
    <scope>NUCLEOTIDE SEQUENCE</scope>
    <source>
        <strain evidence="1">HWK02</strain>
    </source>
</reference>
<comment type="caution">
    <text evidence="1">The sequence shown here is derived from an EMBL/GenBank/DDBJ whole genome shotgun (WGS) entry which is preliminary data.</text>
</comment>
<accession>A0AA39UQB3</accession>
<gene>
    <name evidence="1" type="ORF">EDD18DRAFT_1359726</name>
</gene>
<evidence type="ECO:0000313" key="1">
    <source>
        <dbReference type="EMBL" id="KAK0488250.1"/>
    </source>
</evidence>
<keyword evidence="2" id="KW-1185">Reference proteome</keyword>